<dbReference type="AlphaFoldDB" id="A0A0R3QFE2"/>
<feature type="region of interest" description="Disordered" evidence="1">
    <location>
        <begin position="1"/>
        <end position="78"/>
    </location>
</feature>
<evidence type="ECO:0000313" key="2">
    <source>
        <dbReference type="EMBL" id="VDO16651.1"/>
    </source>
</evidence>
<dbReference type="EMBL" id="UZAG01004301">
    <property type="protein sequence ID" value="VDO16651.1"/>
    <property type="molecule type" value="Genomic_DNA"/>
</dbReference>
<proteinExistence type="predicted"/>
<feature type="compositionally biased region" description="Polar residues" evidence="1">
    <location>
        <begin position="119"/>
        <end position="141"/>
    </location>
</feature>
<feature type="compositionally biased region" description="Pro residues" evidence="1">
    <location>
        <begin position="12"/>
        <end position="25"/>
    </location>
</feature>
<reference evidence="2 3" key="2">
    <citation type="submission" date="2018-11" db="EMBL/GenBank/DDBJ databases">
        <authorList>
            <consortium name="Pathogen Informatics"/>
        </authorList>
    </citation>
    <scope>NUCLEOTIDE SEQUENCE [LARGE SCALE GENOMIC DNA]</scope>
</reference>
<feature type="compositionally biased region" description="Polar residues" evidence="1">
    <location>
        <begin position="27"/>
        <end position="36"/>
    </location>
</feature>
<feature type="compositionally biased region" description="Low complexity" evidence="1">
    <location>
        <begin position="150"/>
        <end position="160"/>
    </location>
</feature>
<feature type="region of interest" description="Disordered" evidence="1">
    <location>
        <begin position="119"/>
        <end position="170"/>
    </location>
</feature>
<organism evidence="4">
    <name type="scientific">Brugia timori</name>
    <dbReference type="NCBI Taxonomy" id="42155"/>
    <lineage>
        <taxon>Eukaryota</taxon>
        <taxon>Metazoa</taxon>
        <taxon>Ecdysozoa</taxon>
        <taxon>Nematoda</taxon>
        <taxon>Chromadorea</taxon>
        <taxon>Rhabditida</taxon>
        <taxon>Spirurina</taxon>
        <taxon>Spiruromorpha</taxon>
        <taxon>Filarioidea</taxon>
        <taxon>Onchocercidae</taxon>
        <taxon>Brugia</taxon>
    </lineage>
</organism>
<gene>
    <name evidence="2" type="ORF">BTMF_LOCUS4373</name>
</gene>
<keyword evidence="3" id="KW-1185">Reference proteome</keyword>
<sequence>MDYREWVKTLPPAAPQSIPRPPGIPLNPSTYASQLNRGKRRPPTSILKSHASRSGPHRIRSKSRRFETSSSDSDVDVTPKRKRVCRALLSPISNARRVLFTEANPIIIPNPPAYTNATVNSSINNSTPNLTQSTPSTSATETRGRDNSNTPDSTPSIIPSTPTPTQPNAHALFNNVDTTQLILNLFQQTLNHSATLQSVDQIEANEAENEKEEVSHNSPPPPPPTSIPTDAALPIAVPPLPKLWDSITTDSHINVSTLKPPKFQLPKFSGDKLYYRPFIENFRLYVHERNDLSLPQKIQYLEDSLSEQILLHIKHYPATIEGYKAKLKHLDEKYGNENEIREELWRKFTALQPKSRKVPDIQICFDQALLYINLLKLYYGTDVKLDHLRTVFCQKFPPAFYESRLNPTDESLDHLIWCIQQTLKVKNISYEAHKSTASP</sequence>
<dbReference type="InterPro" id="IPR005312">
    <property type="entry name" value="DUF1759"/>
</dbReference>
<dbReference type="Proteomes" id="UP000280834">
    <property type="component" value="Unassembled WGS sequence"/>
</dbReference>
<feature type="region of interest" description="Disordered" evidence="1">
    <location>
        <begin position="205"/>
        <end position="232"/>
    </location>
</feature>
<evidence type="ECO:0000313" key="4">
    <source>
        <dbReference type="WBParaSite" id="BTMF_0000508801-mRNA-1"/>
    </source>
</evidence>
<dbReference type="WBParaSite" id="BTMF_0000508801-mRNA-1">
    <property type="protein sequence ID" value="BTMF_0000508801-mRNA-1"/>
    <property type="gene ID" value="BTMF_0000508801"/>
</dbReference>
<protein>
    <submittedName>
        <fullName evidence="2 4">Uncharacterized protein</fullName>
    </submittedName>
</protein>
<accession>A0A0R3QFE2</accession>
<name>A0A0R3QFE2_9BILA</name>
<evidence type="ECO:0000256" key="1">
    <source>
        <dbReference type="SAM" id="MobiDB-lite"/>
    </source>
</evidence>
<evidence type="ECO:0000313" key="3">
    <source>
        <dbReference type="Proteomes" id="UP000280834"/>
    </source>
</evidence>
<dbReference type="Pfam" id="PF03564">
    <property type="entry name" value="DUF1759"/>
    <property type="match status" value="1"/>
</dbReference>
<reference evidence="4" key="1">
    <citation type="submission" date="2017-02" db="UniProtKB">
        <authorList>
            <consortium name="WormBaseParasite"/>
        </authorList>
    </citation>
    <scope>IDENTIFICATION</scope>
</reference>